<proteinExistence type="predicted"/>
<accession>A0AAV3T8W5</accession>
<sequence>MTTLRDEDRAILETLEDANRSLDAIAEELDRDPDDLDDRLQELHDNGLVHAKGEGWSLTRDGRNLLRAPGDGSADDRIDTPEEVEAAIQSFQVRPDRTDAIRAAFAYLRHWDEATAGEIAADVYDEHPAGYPDPDEWWEQFVREYLAELPGVQRPDDGETWRYDETAGDGGTATRDDAASADRPRKNGREVDLDEPTDPRGGLKHALETLDATDAERDAVLAAAALLRERGTATEDELAAAVHAAHDPGYETPEALWERCLRPAFESLPEIERRSERQWRHAGATGESASGATPDAADELDTGADDATEASDAETETADDDVCPVCGKPSAGRSVHLGGETIVPSRRSRSCVRATQVDGAAAITIYYHDRERG</sequence>
<feature type="compositionally biased region" description="Basic and acidic residues" evidence="1">
    <location>
        <begin position="154"/>
        <end position="165"/>
    </location>
</feature>
<name>A0AAV3T8W5_9EURY</name>
<dbReference type="InterPro" id="IPR036390">
    <property type="entry name" value="WH_DNA-bd_sf"/>
</dbReference>
<evidence type="ECO:0000256" key="1">
    <source>
        <dbReference type="SAM" id="MobiDB-lite"/>
    </source>
</evidence>
<dbReference type="SUPFAM" id="SSF46785">
    <property type="entry name" value="Winged helix' DNA-binding domain"/>
    <property type="match status" value="1"/>
</dbReference>
<keyword evidence="3" id="KW-1185">Reference proteome</keyword>
<evidence type="ECO:0000313" key="2">
    <source>
        <dbReference type="EMBL" id="GAA0670466.1"/>
    </source>
</evidence>
<reference evidence="2 3" key="1">
    <citation type="journal article" date="2019" name="Int. J. Syst. Evol. Microbiol.">
        <title>The Global Catalogue of Microorganisms (GCM) 10K type strain sequencing project: providing services to taxonomists for standard genome sequencing and annotation.</title>
        <authorList>
            <consortium name="The Broad Institute Genomics Platform"/>
            <consortium name="The Broad Institute Genome Sequencing Center for Infectious Disease"/>
            <person name="Wu L."/>
            <person name="Ma J."/>
        </authorList>
    </citation>
    <scope>NUCLEOTIDE SEQUENCE [LARGE SCALE GENOMIC DNA]</scope>
    <source>
        <strain evidence="2 3">JCM 16328</strain>
    </source>
</reference>
<feature type="compositionally biased region" description="Low complexity" evidence="1">
    <location>
        <begin position="282"/>
        <end position="293"/>
    </location>
</feature>
<dbReference type="InterPro" id="IPR036388">
    <property type="entry name" value="WH-like_DNA-bd_sf"/>
</dbReference>
<feature type="region of interest" description="Disordered" evidence="1">
    <location>
        <begin position="152"/>
        <end position="203"/>
    </location>
</feature>
<dbReference type="EMBL" id="BAAADV010000002">
    <property type="protein sequence ID" value="GAA0670466.1"/>
    <property type="molecule type" value="Genomic_DNA"/>
</dbReference>
<comment type="caution">
    <text evidence="2">The sequence shown here is derived from an EMBL/GenBank/DDBJ whole genome shotgun (WGS) entry which is preliminary data.</text>
</comment>
<dbReference type="AlphaFoldDB" id="A0AAV3T8W5"/>
<feature type="compositionally biased region" description="Basic and acidic residues" evidence="1">
    <location>
        <begin position="174"/>
        <end position="191"/>
    </location>
</feature>
<evidence type="ECO:0000313" key="3">
    <source>
        <dbReference type="Proteomes" id="UP001500420"/>
    </source>
</evidence>
<dbReference type="RefSeq" id="WP_343773445.1">
    <property type="nucleotide sequence ID" value="NZ_BAAADV010000002.1"/>
</dbReference>
<feature type="region of interest" description="Disordered" evidence="1">
    <location>
        <begin position="272"/>
        <end position="329"/>
    </location>
</feature>
<dbReference type="Gene3D" id="1.10.10.10">
    <property type="entry name" value="Winged helix-like DNA-binding domain superfamily/Winged helix DNA-binding domain"/>
    <property type="match status" value="1"/>
</dbReference>
<dbReference type="Proteomes" id="UP001500420">
    <property type="component" value="Unassembled WGS sequence"/>
</dbReference>
<gene>
    <name evidence="2" type="ORF">GCM10009020_15830</name>
</gene>
<protein>
    <submittedName>
        <fullName evidence="2">Uncharacterized protein</fullName>
    </submittedName>
</protein>
<feature type="compositionally biased region" description="Acidic residues" evidence="1">
    <location>
        <begin position="296"/>
        <end position="322"/>
    </location>
</feature>
<organism evidence="2 3">
    <name type="scientific">Natronoarchaeum mannanilyticum</name>
    <dbReference type="NCBI Taxonomy" id="926360"/>
    <lineage>
        <taxon>Archaea</taxon>
        <taxon>Methanobacteriati</taxon>
        <taxon>Methanobacteriota</taxon>
        <taxon>Stenosarchaea group</taxon>
        <taxon>Halobacteria</taxon>
        <taxon>Halobacteriales</taxon>
        <taxon>Natronoarchaeaceae</taxon>
    </lineage>
</organism>